<name>A0A0E9U3J3_ANGAN</name>
<protein>
    <submittedName>
        <fullName evidence="1">Uncharacterized protein</fullName>
    </submittedName>
</protein>
<organism evidence="1">
    <name type="scientific">Anguilla anguilla</name>
    <name type="common">European freshwater eel</name>
    <name type="synonym">Muraena anguilla</name>
    <dbReference type="NCBI Taxonomy" id="7936"/>
    <lineage>
        <taxon>Eukaryota</taxon>
        <taxon>Metazoa</taxon>
        <taxon>Chordata</taxon>
        <taxon>Craniata</taxon>
        <taxon>Vertebrata</taxon>
        <taxon>Euteleostomi</taxon>
        <taxon>Actinopterygii</taxon>
        <taxon>Neopterygii</taxon>
        <taxon>Teleostei</taxon>
        <taxon>Anguilliformes</taxon>
        <taxon>Anguillidae</taxon>
        <taxon>Anguilla</taxon>
    </lineage>
</organism>
<reference evidence="1" key="1">
    <citation type="submission" date="2014-11" db="EMBL/GenBank/DDBJ databases">
        <authorList>
            <person name="Amaro Gonzalez C."/>
        </authorList>
    </citation>
    <scope>NUCLEOTIDE SEQUENCE</scope>
</reference>
<accession>A0A0E9U3J3</accession>
<dbReference type="AlphaFoldDB" id="A0A0E9U3J3"/>
<reference evidence="1" key="2">
    <citation type="journal article" date="2015" name="Fish Shellfish Immunol.">
        <title>Early steps in the European eel (Anguilla anguilla)-Vibrio vulnificus interaction in the gills: Role of the RtxA13 toxin.</title>
        <authorList>
            <person name="Callol A."/>
            <person name="Pajuelo D."/>
            <person name="Ebbesson L."/>
            <person name="Teles M."/>
            <person name="MacKenzie S."/>
            <person name="Amaro C."/>
        </authorList>
    </citation>
    <scope>NUCLEOTIDE SEQUENCE</scope>
</reference>
<proteinExistence type="predicted"/>
<dbReference type="EMBL" id="GBXM01048211">
    <property type="protein sequence ID" value="JAH60366.1"/>
    <property type="molecule type" value="Transcribed_RNA"/>
</dbReference>
<sequence>MASSTLVLLVSLLNYLLELSQMSILFYVYVWNAYCDYIAIDKELL</sequence>
<evidence type="ECO:0000313" key="1">
    <source>
        <dbReference type="EMBL" id="JAH60366.1"/>
    </source>
</evidence>